<proteinExistence type="predicted"/>
<feature type="compositionally biased region" description="Low complexity" evidence="1">
    <location>
        <begin position="74"/>
        <end position="90"/>
    </location>
</feature>
<evidence type="ECO:0000256" key="1">
    <source>
        <dbReference type="SAM" id="MobiDB-lite"/>
    </source>
</evidence>
<accession>A0A8X6FDZ2</accession>
<sequence length="169" mass="19304">MTLRLQNITANDSLIATQRSLYSTQDELNAVKLENMKLRQKVKELTVKPDEEIPKKREPKVEYLPWYKPNPKNTTASEETSSVKTTSSTNKRTVTIDLGKVDEAFQEVKQLKSNKTALKESNSVATNDQSSKTSFSDNIEKENEKYNFTPIKLKYKPLVKSKNDNCAQQ</sequence>
<gene>
    <name evidence="2" type="ORF">TNCT_69231</name>
</gene>
<evidence type="ECO:0000313" key="2">
    <source>
        <dbReference type="EMBL" id="GFQ76977.1"/>
    </source>
</evidence>
<keyword evidence="3" id="KW-1185">Reference proteome</keyword>
<reference evidence="2" key="1">
    <citation type="submission" date="2020-07" db="EMBL/GenBank/DDBJ databases">
        <title>Multicomponent nature underlies the extraordinary mechanical properties of spider dragline silk.</title>
        <authorList>
            <person name="Kono N."/>
            <person name="Nakamura H."/>
            <person name="Mori M."/>
            <person name="Yoshida Y."/>
            <person name="Ohtoshi R."/>
            <person name="Malay A.D."/>
            <person name="Moran D.A.P."/>
            <person name="Tomita M."/>
            <person name="Numata K."/>
            <person name="Arakawa K."/>
        </authorList>
    </citation>
    <scope>NUCLEOTIDE SEQUENCE</scope>
</reference>
<name>A0A8X6FDZ2_TRICU</name>
<feature type="region of interest" description="Disordered" evidence="1">
    <location>
        <begin position="112"/>
        <end position="141"/>
    </location>
</feature>
<feature type="region of interest" description="Disordered" evidence="1">
    <location>
        <begin position="64"/>
        <end position="90"/>
    </location>
</feature>
<feature type="compositionally biased region" description="Polar residues" evidence="1">
    <location>
        <begin position="112"/>
        <end position="137"/>
    </location>
</feature>
<organism evidence="2 3">
    <name type="scientific">Trichonephila clavata</name>
    <name type="common">Joro spider</name>
    <name type="synonym">Nephila clavata</name>
    <dbReference type="NCBI Taxonomy" id="2740835"/>
    <lineage>
        <taxon>Eukaryota</taxon>
        <taxon>Metazoa</taxon>
        <taxon>Ecdysozoa</taxon>
        <taxon>Arthropoda</taxon>
        <taxon>Chelicerata</taxon>
        <taxon>Arachnida</taxon>
        <taxon>Araneae</taxon>
        <taxon>Araneomorphae</taxon>
        <taxon>Entelegynae</taxon>
        <taxon>Araneoidea</taxon>
        <taxon>Nephilidae</taxon>
        <taxon>Trichonephila</taxon>
    </lineage>
</organism>
<dbReference type="EMBL" id="BMAO01001924">
    <property type="protein sequence ID" value="GFQ76977.1"/>
    <property type="molecule type" value="Genomic_DNA"/>
</dbReference>
<dbReference type="OrthoDB" id="6430620at2759"/>
<dbReference type="Proteomes" id="UP000887116">
    <property type="component" value="Unassembled WGS sequence"/>
</dbReference>
<dbReference type="AlphaFoldDB" id="A0A8X6FDZ2"/>
<protein>
    <submittedName>
        <fullName evidence="2">Uncharacterized protein</fullName>
    </submittedName>
</protein>
<evidence type="ECO:0000313" key="3">
    <source>
        <dbReference type="Proteomes" id="UP000887116"/>
    </source>
</evidence>
<comment type="caution">
    <text evidence="2">The sequence shown here is derived from an EMBL/GenBank/DDBJ whole genome shotgun (WGS) entry which is preliminary data.</text>
</comment>